<dbReference type="Proteomes" id="UP000030645">
    <property type="component" value="Unassembled WGS sequence"/>
</dbReference>
<evidence type="ECO:0000313" key="2">
    <source>
        <dbReference type="Proteomes" id="UP000030645"/>
    </source>
</evidence>
<proteinExistence type="predicted"/>
<keyword evidence="2" id="KW-1185">Reference proteome</keyword>
<dbReference type="EMBL" id="KE344056">
    <property type="protein sequence ID" value="EXB51907.1"/>
    <property type="molecule type" value="Genomic_DNA"/>
</dbReference>
<organism evidence="1 2">
    <name type="scientific">Morus notabilis</name>
    <dbReference type="NCBI Taxonomy" id="981085"/>
    <lineage>
        <taxon>Eukaryota</taxon>
        <taxon>Viridiplantae</taxon>
        <taxon>Streptophyta</taxon>
        <taxon>Embryophyta</taxon>
        <taxon>Tracheophyta</taxon>
        <taxon>Spermatophyta</taxon>
        <taxon>Magnoliopsida</taxon>
        <taxon>eudicotyledons</taxon>
        <taxon>Gunneridae</taxon>
        <taxon>Pentapetalae</taxon>
        <taxon>rosids</taxon>
        <taxon>fabids</taxon>
        <taxon>Rosales</taxon>
        <taxon>Moraceae</taxon>
        <taxon>Moreae</taxon>
        <taxon>Morus</taxon>
    </lineage>
</organism>
<name>W9RDK9_9ROSA</name>
<accession>W9RDK9</accession>
<gene>
    <name evidence="1" type="ORF">L484_006252</name>
</gene>
<dbReference type="AlphaFoldDB" id="W9RDK9"/>
<evidence type="ECO:0000313" key="1">
    <source>
        <dbReference type="EMBL" id="EXB51907.1"/>
    </source>
</evidence>
<protein>
    <submittedName>
        <fullName evidence="1">Uncharacterized protein</fullName>
    </submittedName>
</protein>
<reference evidence="2" key="1">
    <citation type="submission" date="2013-01" db="EMBL/GenBank/DDBJ databases">
        <title>Draft Genome Sequence of a Mulberry Tree, Morus notabilis C.K. Schneid.</title>
        <authorList>
            <person name="He N."/>
            <person name="Zhao S."/>
        </authorList>
    </citation>
    <scope>NUCLEOTIDE SEQUENCE</scope>
</reference>
<sequence>MGNNKIIPHHPDCPSYNAKNSQGQKMIRLTPFNTQSFKAAVIQRLQFRPKKRKNPKLCVLPQAVSFESSHHRRNGSHTKPRHWRAILQGRISLGVLQTKFLTLLGICSLRSLARQTLSPL</sequence>